<dbReference type="SUPFAM" id="SSF55021">
    <property type="entry name" value="ACT-like"/>
    <property type="match status" value="1"/>
</dbReference>
<gene>
    <name evidence="10" type="ORF">GBAR_LOCUS22887</name>
</gene>
<keyword evidence="11" id="KW-1185">Reference proteome</keyword>
<dbReference type="FunFam" id="3.30.460.10:FF:000001">
    <property type="entry name" value="GTP pyrophosphokinase RelA"/>
    <property type="match status" value="1"/>
</dbReference>
<dbReference type="Gene3D" id="3.30.70.260">
    <property type="match status" value="1"/>
</dbReference>
<dbReference type="SUPFAM" id="SSF81271">
    <property type="entry name" value="TGS-like"/>
    <property type="match status" value="1"/>
</dbReference>
<dbReference type="CDD" id="cd05399">
    <property type="entry name" value="NT_Rel-Spo_like"/>
    <property type="match status" value="1"/>
</dbReference>
<dbReference type="SMART" id="SM00471">
    <property type="entry name" value="HDc"/>
    <property type="match status" value="1"/>
</dbReference>
<dbReference type="InterPro" id="IPR012675">
    <property type="entry name" value="Beta-grasp_dom_sf"/>
</dbReference>
<proteinExistence type="inferred from homology"/>
<dbReference type="Pfam" id="PF02824">
    <property type="entry name" value="TGS"/>
    <property type="match status" value="1"/>
</dbReference>
<dbReference type="GO" id="GO:0005886">
    <property type="term" value="C:plasma membrane"/>
    <property type="evidence" value="ECO:0007669"/>
    <property type="project" value="TreeGrafter"/>
</dbReference>
<sequence length="735" mass="83557">MSIKSLVSQIQTYNPDAEVELLERCYRFAQEAHEGQQRKSGEPYFTHCAKTAEILAELRLDTHTICAGLMHDVLEDTRITRQEMQVRFGANIANLVEGVTKIGQYKPNVTSQAPGITSTIDRRVHRKRQAETYRKLLLATAEDMRVILIKLADRLHNMETLGFLSSEKCQSVAKETLEIYAPIAHRLGLWRIMGRLEDLAFKHLYPVEYRKIAELLNQKLAEREAYCEKMVRQIRQELETRDVFADIHGRTKHIYSIYQKMQQKGTPFSEIRDLIGLRILVKTEADCYIALGALHHKWNYHPDRLRDWIGQPKKNGYQSLHTTILDDGKPVEIQIRTYQMHKVAEDGIAAHWSYKEGIPTTKQGRSIFASYKQILEDIQETQDSPHHFVESMKLELFQDEVYVFSPKGDLFTLPAGATAIDFAYKIHTDIGHTCVGAEVNGAVAPIRRVLQSGDQVNIRTQSNGKPSRSWLSYVKTATARSKINQWFREKDRADALELGKKFLAAELRVSYLNSRDYLNSPKLLDIAKQLKLKNLEELYVRIGNGNESATHVVNLLKPEVPKPETAHPEKIDQRKRAESPSAIQLENDIDLGMMRIMKCCNPIPGDPVVGYITRGRGVSVHRADCIRILDEPERLLAVKWSERPLSENGNHPPAVYPIKILVECNDQPGMLGEITTAIAQSKVNIRCGIFQPSAAHYDAEASDNLTIDVTGAEQLDEVMQTIRGLKGVQRVTRRS</sequence>
<dbReference type="InterPro" id="IPR004095">
    <property type="entry name" value="TGS"/>
</dbReference>
<dbReference type="InterPro" id="IPR004811">
    <property type="entry name" value="RelA/Spo_fam"/>
</dbReference>
<dbReference type="GO" id="GO:0008728">
    <property type="term" value="F:GTP diphosphokinase activity"/>
    <property type="evidence" value="ECO:0007669"/>
    <property type="project" value="UniProtKB-EC"/>
</dbReference>
<dbReference type="NCBIfam" id="TIGR00691">
    <property type="entry name" value="spoT_relA"/>
    <property type="match status" value="1"/>
</dbReference>
<dbReference type="PANTHER" id="PTHR21262:SF31">
    <property type="entry name" value="GTP PYROPHOSPHOKINASE"/>
    <property type="match status" value="1"/>
</dbReference>
<dbReference type="Pfam" id="PF04607">
    <property type="entry name" value="RelA_SpoT"/>
    <property type="match status" value="1"/>
</dbReference>
<comment type="pathway">
    <text evidence="3">Purine metabolism.</text>
</comment>
<dbReference type="FunFam" id="3.10.20.30:FF:000002">
    <property type="entry name" value="GTP pyrophosphokinase (RelA/SpoT)"/>
    <property type="match status" value="1"/>
</dbReference>
<dbReference type="PANTHER" id="PTHR21262">
    <property type="entry name" value="GUANOSINE-3',5'-BIS DIPHOSPHATE 3'-PYROPHOSPHOHYDROLASE"/>
    <property type="match status" value="1"/>
</dbReference>
<dbReference type="PROSITE" id="PS51831">
    <property type="entry name" value="HD"/>
    <property type="match status" value="1"/>
</dbReference>
<dbReference type="InterPro" id="IPR043519">
    <property type="entry name" value="NT_sf"/>
</dbReference>
<dbReference type="SUPFAM" id="SSF81301">
    <property type="entry name" value="Nucleotidyltransferase"/>
    <property type="match status" value="1"/>
</dbReference>
<evidence type="ECO:0000256" key="2">
    <source>
        <dbReference type="ARBA" id="ARBA00013251"/>
    </source>
</evidence>
<dbReference type="CDD" id="cd00077">
    <property type="entry name" value="HDc"/>
    <property type="match status" value="1"/>
</dbReference>
<evidence type="ECO:0000256" key="4">
    <source>
        <dbReference type="ARBA" id="ARBA00070102"/>
    </source>
</evidence>
<evidence type="ECO:0000259" key="9">
    <source>
        <dbReference type="PROSITE" id="PS51880"/>
    </source>
</evidence>
<reference evidence="10" key="1">
    <citation type="submission" date="2023-03" db="EMBL/GenBank/DDBJ databases">
        <authorList>
            <person name="Steffen K."/>
            <person name="Cardenas P."/>
        </authorList>
    </citation>
    <scope>NUCLEOTIDE SEQUENCE</scope>
</reference>
<dbReference type="Pfam" id="PF13291">
    <property type="entry name" value="ACT_4"/>
    <property type="match status" value="1"/>
</dbReference>
<dbReference type="GO" id="GO:0015969">
    <property type="term" value="P:guanosine tetraphosphate metabolic process"/>
    <property type="evidence" value="ECO:0007669"/>
    <property type="project" value="InterPro"/>
</dbReference>
<dbReference type="AlphaFoldDB" id="A0AA35T5F8"/>
<dbReference type="Gene3D" id="1.10.3210.10">
    <property type="entry name" value="Hypothetical protein af1432"/>
    <property type="match status" value="1"/>
</dbReference>
<feature type="domain" description="ACT" evidence="7">
    <location>
        <begin position="659"/>
        <end position="735"/>
    </location>
</feature>
<dbReference type="EC" id="2.7.6.5" evidence="2"/>
<name>A0AA35T5F8_GEOBA</name>
<dbReference type="InterPro" id="IPR007685">
    <property type="entry name" value="RelA_SpoT"/>
</dbReference>
<evidence type="ECO:0000256" key="6">
    <source>
        <dbReference type="ARBA" id="ARBA00082153"/>
    </source>
</evidence>
<dbReference type="FunFam" id="1.10.3210.10:FF:000001">
    <property type="entry name" value="GTP pyrophosphokinase RelA"/>
    <property type="match status" value="1"/>
</dbReference>
<dbReference type="InterPro" id="IPR003607">
    <property type="entry name" value="HD/PDEase_dom"/>
</dbReference>
<evidence type="ECO:0000259" key="7">
    <source>
        <dbReference type="PROSITE" id="PS51671"/>
    </source>
</evidence>
<dbReference type="InterPro" id="IPR012676">
    <property type="entry name" value="TGS-like"/>
</dbReference>
<dbReference type="Proteomes" id="UP001174909">
    <property type="component" value="Unassembled WGS sequence"/>
</dbReference>
<comment type="caution">
    <text evidence="10">The sequence shown here is derived from an EMBL/GenBank/DDBJ whole genome shotgun (WGS) entry which is preliminary data.</text>
</comment>
<organism evidence="10 11">
    <name type="scientific">Geodia barretti</name>
    <name type="common">Barrett's horny sponge</name>
    <dbReference type="NCBI Taxonomy" id="519541"/>
    <lineage>
        <taxon>Eukaryota</taxon>
        <taxon>Metazoa</taxon>
        <taxon>Porifera</taxon>
        <taxon>Demospongiae</taxon>
        <taxon>Heteroscleromorpha</taxon>
        <taxon>Tetractinellida</taxon>
        <taxon>Astrophorina</taxon>
        <taxon>Geodiidae</taxon>
        <taxon>Geodia</taxon>
    </lineage>
</organism>
<feature type="domain" description="HD" evidence="8">
    <location>
        <begin position="44"/>
        <end position="158"/>
    </location>
</feature>
<dbReference type="Gene3D" id="3.10.20.30">
    <property type="match status" value="1"/>
</dbReference>
<evidence type="ECO:0000256" key="1">
    <source>
        <dbReference type="ARBA" id="ARBA00007476"/>
    </source>
</evidence>
<feature type="domain" description="TGS" evidence="9">
    <location>
        <begin position="399"/>
        <end position="460"/>
    </location>
</feature>
<evidence type="ECO:0000256" key="3">
    <source>
        <dbReference type="ARBA" id="ARBA00025704"/>
    </source>
</evidence>
<evidence type="ECO:0000313" key="11">
    <source>
        <dbReference type="Proteomes" id="UP001174909"/>
    </source>
</evidence>
<dbReference type="CDD" id="cd04876">
    <property type="entry name" value="ACT_RelA-SpoT"/>
    <property type="match status" value="1"/>
</dbReference>
<evidence type="ECO:0000313" key="10">
    <source>
        <dbReference type="EMBL" id="CAI8041167.1"/>
    </source>
</evidence>
<dbReference type="Pfam" id="PF13328">
    <property type="entry name" value="HD_4"/>
    <property type="match status" value="1"/>
</dbReference>
<dbReference type="InterPro" id="IPR002912">
    <property type="entry name" value="ACT_dom"/>
</dbReference>
<dbReference type="InterPro" id="IPR033655">
    <property type="entry name" value="TGS_RelA/SpoT"/>
</dbReference>
<dbReference type="CDD" id="cd01668">
    <property type="entry name" value="TGS_RSH"/>
    <property type="match status" value="1"/>
</dbReference>
<comment type="similarity">
    <text evidence="1">Belongs to the RelA/SpoT family.</text>
</comment>
<accession>A0AA35T5F8</accession>
<protein>
    <recommendedName>
        <fullName evidence="4">Putative GTP diphosphokinase RSH1, chloroplastic</fullName>
        <ecNumber evidence="2">2.7.6.5</ecNumber>
    </recommendedName>
    <alternativeName>
        <fullName evidence="5">RelA/SpoT homolog 1</fullName>
    </alternativeName>
    <alternativeName>
        <fullName evidence="6">ppGpp synthetase RSH1</fullName>
    </alternativeName>
</protein>
<dbReference type="SUPFAM" id="SSF109604">
    <property type="entry name" value="HD-domain/PDEase-like"/>
    <property type="match status" value="1"/>
</dbReference>
<evidence type="ECO:0000256" key="5">
    <source>
        <dbReference type="ARBA" id="ARBA00075768"/>
    </source>
</evidence>
<dbReference type="Gene3D" id="3.30.460.10">
    <property type="entry name" value="Beta Polymerase, domain 2"/>
    <property type="match status" value="1"/>
</dbReference>
<evidence type="ECO:0000259" key="8">
    <source>
        <dbReference type="PROSITE" id="PS51831"/>
    </source>
</evidence>
<dbReference type="PROSITE" id="PS51880">
    <property type="entry name" value="TGS"/>
    <property type="match status" value="1"/>
</dbReference>
<dbReference type="InterPro" id="IPR045865">
    <property type="entry name" value="ACT-like_dom_sf"/>
</dbReference>
<dbReference type="SMART" id="SM00954">
    <property type="entry name" value="RelA_SpoT"/>
    <property type="match status" value="1"/>
</dbReference>
<dbReference type="PROSITE" id="PS51671">
    <property type="entry name" value="ACT"/>
    <property type="match status" value="1"/>
</dbReference>
<dbReference type="EMBL" id="CASHTH010003165">
    <property type="protein sequence ID" value="CAI8041167.1"/>
    <property type="molecule type" value="Genomic_DNA"/>
</dbReference>
<dbReference type="InterPro" id="IPR006674">
    <property type="entry name" value="HD_domain"/>
</dbReference>